<feature type="compositionally biased region" description="Low complexity" evidence="1">
    <location>
        <begin position="18"/>
        <end position="39"/>
    </location>
</feature>
<evidence type="ECO:0000313" key="2">
    <source>
        <dbReference type="EMBL" id="CAA9232872.1"/>
    </source>
</evidence>
<feature type="region of interest" description="Disordered" evidence="1">
    <location>
        <begin position="1"/>
        <end position="39"/>
    </location>
</feature>
<feature type="region of interest" description="Disordered" evidence="1">
    <location>
        <begin position="148"/>
        <end position="175"/>
    </location>
</feature>
<feature type="region of interest" description="Disordered" evidence="1">
    <location>
        <begin position="197"/>
        <end position="261"/>
    </location>
</feature>
<name>A0A6J4HTA9_9PROT</name>
<accession>A0A6J4HTA9</accession>
<organism evidence="2">
    <name type="scientific">uncultured Acetobacteraceae bacterium</name>
    <dbReference type="NCBI Taxonomy" id="169975"/>
    <lineage>
        <taxon>Bacteria</taxon>
        <taxon>Pseudomonadati</taxon>
        <taxon>Pseudomonadota</taxon>
        <taxon>Alphaproteobacteria</taxon>
        <taxon>Acetobacterales</taxon>
        <taxon>Acetobacteraceae</taxon>
        <taxon>environmental samples</taxon>
    </lineage>
</organism>
<proteinExistence type="predicted"/>
<protein>
    <submittedName>
        <fullName evidence="2">Uncharacterized protein</fullName>
    </submittedName>
</protein>
<reference evidence="2" key="1">
    <citation type="submission" date="2020-02" db="EMBL/GenBank/DDBJ databases">
        <authorList>
            <person name="Meier V. D."/>
        </authorList>
    </citation>
    <scope>NUCLEOTIDE SEQUENCE</scope>
    <source>
        <strain evidence="2">AVDCRST_MAG08</strain>
    </source>
</reference>
<gene>
    <name evidence="2" type="ORF">AVDCRST_MAG08-1217</name>
</gene>
<sequence length="261" mass="28487">MSAARANTPRSPCRTPRSESSAPLAASARSAGIASSNSGGSPGLGTGVNCCDAAARGSVSCSGISAGTVQCWAPASPGSGNKAEASRAIRMSRVLWFRRDHRPLRRERRYRRPPALAPGMTCWALAWLEAGHLRRERSTADRRVRRDLRPGVQRRAVRNPPRPRPTEGITGSPQRSDGRCRLIILWVCQRGGPEGGFGRAKRSVLFRRQRRRRPPRANADRKSRRSIANTRRAGWHRSREPNAATPALGRGRSGAVPLTGR</sequence>
<dbReference type="AlphaFoldDB" id="A0A6J4HTA9"/>
<feature type="compositionally biased region" description="Basic residues" evidence="1">
    <location>
        <begin position="199"/>
        <end position="215"/>
    </location>
</feature>
<dbReference type="EMBL" id="CADCTG010000118">
    <property type="protein sequence ID" value="CAA9232872.1"/>
    <property type="molecule type" value="Genomic_DNA"/>
</dbReference>
<evidence type="ECO:0000256" key="1">
    <source>
        <dbReference type="SAM" id="MobiDB-lite"/>
    </source>
</evidence>